<sequence>MSRAYFWVATILAVYCWLIPVAWLLAPSVPLTSWGLEIEPVAAWFGLRASVGTAGFGIALFLVRREPPSRGRLAVSVAFIAAWLTWAAYGVYSVLTDAAGVGLLATVGVEIVAAAVLAWAEFGTRRRAERNAPSVDGLAHPGDR</sequence>
<keyword evidence="1" id="KW-1133">Transmembrane helix</keyword>
<organism evidence="2 3">
    <name type="scientific">Agromyces bracchium</name>
    <dbReference type="NCBI Taxonomy" id="88376"/>
    <lineage>
        <taxon>Bacteria</taxon>
        <taxon>Bacillati</taxon>
        <taxon>Actinomycetota</taxon>
        <taxon>Actinomycetes</taxon>
        <taxon>Micrococcales</taxon>
        <taxon>Microbacteriaceae</taxon>
        <taxon>Agromyces</taxon>
    </lineage>
</organism>
<feature type="transmembrane region" description="Helical" evidence="1">
    <location>
        <begin position="73"/>
        <end position="92"/>
    </location>
</feature>
<dbReference type="EMBL" id="WMLB01000004">
    <property type="protein sequence ID" value="MTH66995.1"/>
    <property type="molecule type" value="Genomic_DNA"/>
</dbReference>
<dbReference type="OrthoDB" id="8776172at2"/>
<name>A0A6I3M1I7_9MICO</name>
<keyword evidence="1" id="KW-0812">Transmembrane</keyword>
<evidence type="ECO:0008006" key="4">
    <source>
        <dbReference type="Google" id="ProtNLM"/>
    </source>
</evidence>
<keyword evidence="1" id="KW-0472">Membrane</keyword>
<proteinExistence type="predicted"/>
<dbReference type="RefSeq" id="WP_155050126.1">
    <property type="nucleotide sequence ID" value="NZ_BAAAIB010000015.1"/>
</dbReference>
<reference evidence="2 3" key="1">
    <citation type="submission" date="2019-11" db="EMBL/GenBank/DDBJ databases">
        <title>Agromyces kandeliae sp. nov., isolated from mangrove soil.</title>
        <authorList>
            <person name="Wang R."/>
        </authorList>
    </citation>
    <scope>NUCLEOTIDE SEQUENCE [LARGE SCALE GENOMIC DNA]</scope>
    <source>
        <strain evidence="2 3">JCM 11433</strain>
    </source>
</reference>
<protein>
    <recommendedName>
        <fullName evidence="4">DUF4345 domain-containing protein</fullName>
    </recommendedName>
</protein>
<keyword evidence="3" id="KW-1185">Reference proteome</keyword>
<accession>A0A6I3M1I7</accession>
<feature type="transmembrane region" description="Helical" evidence="1">
    <location>
        <begin position="98"/>
        <end position="120"/>
    </location>
</feature>
<comment type="caution">
    <text evidence="2">The sequence shown here is derived from an EMBL/GenBank/DDBJ whole genome shotgun (WGS) entry which is preliminary data.</text>
</comment>
<dbReference type="Proteomes" id="UP000433071">
    <property type="component" value="Unassembled WGS sequence"/>
</dbReference>
<feature type="transmembrane region" description="Helical" evidence="1">
    <location>
        <begin position="41"/>
        <end position="61"/>
    </location>
</feature>
<evidence type="ECO:0000256" key="1">
    <source>
        <dbReference type="SAM" id="Phobius"/>
    </source>
</evidence>
<gene>
    <name evidence="2" type="ORF">GJ743_01245</name>
</gene>
<dbReference type="AlphaFoldDB" id="A0A6I3M1I7"/>
<evidence type="ECO:0000313" key="3">
    <source>
        <dbReference type="Proteomes" id="UP000433071"/>
    </source>
</evidence>
<feature type="transmembrane region" description="Helical" evidence="1">
    <location>
        <begin position="5"/>
        <end position="26"/>
    </location>
</feature>
<evidence type="ECO:0000313" key="2">
    <source>
        <dbReference type="EMBL" id="MTH66995.1"/>
    </source>
</evidence>